<dbReference type="InterPro" id="IPR003593">
    <property type="entry name" value="AAA+_ATPase"/>
</dbReference>
<dbReference type="InterPro" id="IPR026082">
    <property type="entry name" value="ABCA"/>
</dbReference>
<keyword evidence="7" id="KW-0067">ATP-binding</keyword>
<evidence type="ECO:0000256" key="6">
    <source>
        <dbReference type="ARBA" id="ARBA00022741"/>
    </source>
</evidence>
<dbReference type="Pfam" id="PF00005">
    <property type="entry name" value="ABC_tran"/>
    <property type="match status" value="1"/>
</dbReference>
<dbReference type="InterPro" id="IPR017871">
    <property type="entry name" value="ABC_transporter-like_CS"/>
</dbReference>
<reference evidence="13 14" key="1">
    <citation type="submission" date="2024-04" db="EMBL/GenBank/DDBJ databases">
        <title>Tritrichomonas musculus Genome.</title>
        <authorList>
            <person name="Alves-Ferreira E."/>
            <person name="Grigg M."/>
            <person name="Lorenzi H."/>
            <person name="Galac M."/>
        </authorList>
    </citation>
    <scope>NUCLEOTIDE SEQUENCE [LARGE SCALE GENOMIC DNA]</scope>
    <source>
        <strain evidence="13 14">EAF2021</strain>
    </source>
</reference>
<feature type="domain" description="ABC transporter" evidence="12">
    <location>
        <begin position="687"/>
        <end position="918"/>
    </location>
</feature>
<accession>A0ABR2L2K0</accession>
<dbReference type="InterPro" id="IPR013525">
    <property type="entry name" value="ABC2_TM"/>
</dbReference>
<keyword evidence="14" id="KW-1185">Reference proteome</keyword>
<evidence type="ECO:0000256" key="9">
    <source>
        <dbReference type="ARBA" id="ARBA00023136"/>
    </source>
</evidence>
<dbReference type="SUPFAM" id="SSF52540">
    <property type="entry name" value="P-loop containing nucleoside triphosphate hydrolases"/>
    <property type="match status" value="1"/>
</dbReference>
<dbReference type="PANTHER" id="PTHR19229:SF36">
    <property type="entry name" value="ATP-BINDING CASSETTE SUB-FAMILY A MEMBER 2"/>
    <property type="match status" value="1"/>
</dbReference>
<evidence type="ECO:0000256" key="7">
    <source>
        <dbReference type="ARBA" id="ARBA00022840"/>
    </source>
</evidence>
<dbReference type="SMART" id="SM00382">
    <property type="entry name" value="AAA"/>
    <property type="match status" value="1"/>
</dbReference>
<evidence type="ECO:0000313" key="14">
    <source>
        <dbReference type="Proteomes" id="UP001470230"/>
    </source>
</evidence>
<comment type="similarity">
    <text evidence="2">Belongs to the ABC transporter superfamily. ABCA family.</text>
</comment>
<evidence type="ECO:0000256" key="5">
    <source>
        <dbReference type="ARBA" id="ARBA00022737"/>
    </source>
</evidence>
<comment type="caution">
    <text evidence="13">The sequence shown here is derived from an EMBL/GenBank/DDBJ whole genome shotgun (WGS) entry which is preliminary data.</text>
</comment>
<evidence type="ECO:0000313" key="13">
    <source>
        <dbReference type="EMBL" id="KAK8897577.1"/>
    </source>
</evidence>
<keyword evidence="8 11" id="KW-1133">Transmembrane helix</keyword>
<keyword evidence="6" id="KW-0547">Nucleotide-binding</keyword>
<evidence type="ECO:0000256" key="4">
    <source>
        <dbReference type="ARBA" id="ARBA00022692"/>
    </source>
</evidence>
<dbReference type="PROSITE" id="PS00211">
    <property type="entry name" value="ABC_TRANSPORTER_1"/>
    <property type="match status" value="1"/>
</dbReference>
<keyword evidence="5" id="KW-0677">Repeat</keyword>
<dbReference type="EMBL" id="JAPFFF010000002">
    <property type="protein sequence ID" value="KAK8897577.1"/>
    <property type="molecule type" value="Genomic_DNA"/>
</dbReference>
<dbReference type="Gene3D" id="3.40.50.300">
    <property type="entry name" value="P-loop containing nucleotide triphosphate hydrolases"/>
    <property type="match status" value="1"/>
</dbReference>
<name>A0ABR2L2K0_9EUKA</name>
<feature type="transmembrane region" description="Helical" evidence="11">
    <location>
        <begin position="603"/>
        <end position="630"/>
    </location>
</feature>
<dbReference type="PROSITE" id="PS50893">
    <property type="entry name" value="ABC_TRANSPORTER_2"/>
    <property type="match status" value="1"/>
</dbReference>
<comment type="subcellular location">
    <subcellularLocation>
        <location evidence="1">Membrane</location>
        <topology evidence="1">Multi-pass membrane protein</topology>
    </subcellularLocation>
</comment>
<dbReference type="CDD" id="cd03263">
    <property type="entry name" value="ABC_subfamily_A"/>
    <property type="match status" value="1"/>
</dbReference>
<feature type="transmembrane region" description="Helical" evidence="11">
    <location>
        <begin position="41"/>
        <end position="61"/>
    </location>
</feature>
<keyword evidence="3" id="KW-0813">Transport</keyword>
<proteinExistence type="inferred from homology"/>
<evidence type="ECO:0000256" key="3">
    <source>
        <dbReference type="ARBA" id="ARBA00022448"/>
    </source>
</evidence>
<dbReference type="InterPro" id="IPR003439">
    <property type="entry name" value="ABC_transporter-like_ATP-bd"/>
</dbReference>
<keyword evidence="4 11" id="KW-0812">Transmembrane</keyword>
<evidence type="ECO:0000259" key="12">
    <source>
        <dbReference type="PROSITE" id="PS50893"/>
    </source>
</evidence>
<dbReference type="InterPro" id="IPR027417">
    <property type="entry name" value="P-loop_NTPase"/>
</dbReference>
<organism evidence="13 14">
    <name type="scientific">Tritrichomonas musculus</name>
    <dbReference type="NCBI Taxonomy" id="1915356"/>
    <lineage>
        <taxon>Eukaryota</taxon>
        <taxon>Metamonada</taxon>
        <taxon>Parabasalia</taxon>
        <taxon>Tritrichomonadida</taxon>
        <taxon>Tritrichomonadidae</taxon>
        <taxon>Tritrichomonas</taxon>
    </lineage>
</organism>
<dbReference type="PANTHER" id="PTHR19229">
    <property type="entry name" value="ATP-BINDING CASSETTE TRANSPORTER SUBFAMILY A ABCA"/>
    <property type="match status" value="1"/>
</dbReference>
<gene>
    <name evidence="13" type="ORF">M9Y10_015536</name>
</gene>
<protein>
    <recommendedName>
        <fullName evidence="12">ABC transporter domain-containing protein</fullName>
    </recommendedName>
</protein>
<dbReference type="Pfam" id="PF12698">
    <property type="entry name" value="ABC2_membrane_3"/>
    <property type="match status" value="1"/>
</dbReference>
<feature type="compositionally biased region" description="Low complexity" evidence="10">
    <location>
        <begin position="934"/>
        <end position="944"/>
    </location>
</feature>
<evidence type="ECO:0000256" key="11">
    <source>
        <dbReference type="SAM" id="Phobius"/>
    </source>
</evidence>
<feature type="region of interest" description="Disordered" evidence="10">
    <location>
        <begin position="924"/>
        <end position="944"/>
    </location>
</feature>
<evidence type="ECO:0000256" key="8">
    <source>
        <dbReference type="ARBA" id="ARBA00022989"/>
    </source>
</evidence>
<dbReference type="Proteomes" id="UP001470230">
    <property type="component" value="Unassembled WGS sequence"/>
</dbReference>
<evidence type="ECO:0000256" key="1">
    <source>
        <dbReference type="ARBA" id="ARBA00004141"/>
    </source>
</evidence>
<keyword evidence="9 11" id="KW-0472">Membrane</keyword>
<sequence>MEEFSDVDTEPIERDTKHFNRTVRALFKKSFLIKVRRPMSIVEFCIATVLWVVLYPCYVIACQKLPANVDPELVYNETIPSPLSYFFTTYSNATFVIAPDCNNTRVLVDLFNYSMIASLGILGSRMMNGSTNASNATLLSSPTNNILYDIQSHLKPEINSFIDKYSRHIIESIIIEIPNHETINYQDTDFEVYIKLSIIEGLFTHMSANKDQFNFEKFIKNNVFNYFNSILTIPNIDKIRQIIAKGDDGAIESAYIQDYIQNFNQTILKILKTNSQFTSDVTKYFQKPKIDWNLINYGFEDDFYNMSEIDENQTEALLREYYNFQPVFVNDVDEVKNEIYQHTNNGFGIYWINAKEVNATLKPNIQTYYQSLDEYPGEQLFNILIRIVSYMNGEIGYPFDFSIIEYQSYPYPAGKNYYDISILVGIIVVFPIVIASMCDLQILLEEKDNHVMILSFLMGCSETAYFLVGICMQFLSSIFSYVLMCVFYCFVFIFKGTSFTLMLVITLLFMLSHIAFLMFLTTFMKKARTGRAITVIFLVFTIFFAFVHFFYTLDESNHSNVSKHVFSIIPLSCYEMAMISMFKQCRAFMKPVDWSMLRNHGDVNLVYQMWFALMWLSVDLVFYFLLFLLFNLTNPRDFGSPPIKWREIFKKKAWKRVFSRRRILKLKQKASSGLYNTNTNLFDLELLKVENLSKTYHGHRTVTAISNVNFTIYQNEVIVVIGPNGAGKSTLINILSGALQPTTGTLSLYKEPPTESFNEIKNILGVCFQDNVIIETLSIKENMDLFGAFRNIPKPELKRTTNFFAETLQLKEMLDTRTGDLSGGQKRKVCISLSLLGNPPLVIMDEPTAGVDVQARQLIWKVIASLKNTTTIVTSHALEEAEAVSSRLFVVAGGGLPFAGTATEFRNTFKCGYILRVESSMNEIEEEKRSPSTNNTNDYIVNNDNDGVINLDEIEENQNNMNEEKMKDEMMNESNSKKKKMESKVFILDDDNETKKNSPIDKMKKFKRRRKRKKDEALNKLFESVYCDSDDEEKDQEVTENERTALRVLEFVRKYEPKAKMSRERIDSIRLPVSPMIPRIVNEIENNKVELGVSSYTIAVEQLEDVLLKLIMTEESSFNPNSMGE</sequence>
<feature type="transmembrane region" description="Helical" evidence="11">
    <location>
        <begin position="420"/>
        <end position="444"/>
    </location>
</feature>
<feature type="transmembrane region" description="Helical" evidence="11">
    <location>
        <begin position="465"/>
        <end position="493"/>
    </location>
</feature>
<evidence type="ECO:0000256" key="2">
    <source>
        <dbReference type="ARBA" id="ARBA00008869"/>
    </source>
</evidence>
<feature type="transmembrane region" description="Helical" evidence="11">
    <location>
        <begin position="565"/>
        <end position="582"/>
    </location>
</feature>
<evidence type="ECO:0000256" key="10">
    <source>
        <dbReference type="SAM" id="MobiDB-lite"/>
    </source>
</evidence>
<feature type="transmembrane region" description="Helical" evidence="11">
    <location>
        <begin position="499"/>
        <end position="520"/>
    </location>
</feature>
<feature type="transmembrane region" description="Helical" evidence="11">
    <location>
        <begin position="532"/>
        <end position="553"/>
    </location>
</feature>